<feature type="transmembrane region" description="Helical" evidence="1">
    <location>
        <begin position="205"/>
        <end position="229"/>
    </location>
</feature>
<dbReference type="STRING" id="23.BEL05_15760"/>
<protein>
    <recommendedName>
        <fullName evidence="4">Peptidase</fullName>
    </recommendedName>
</protein>
<keyword evidence="1" id="KW-0812">Transmembrane</keyword>
<dbReference type="EMBL" id="MCBT01000033">
    <property type="protein sequence ID" value="OEG73904.1"/>
    <property type="molecule type" value="Genomic_DNA"/>
</dbReference>
<accession>A0A1E5ITM4</accession>
<keyword evidence="1" id="KW-1133">Transmembrane helix</keyword>
<keyword evidence="1" id="KW-0472">Membrane</keyword>
<evidence type="ECO:0000313" key="2">
    <source>
        <dbReference type="EMBL" id="OEG73904.1"/>
    </source>
</evidence>
<dbReference type="AlphaFoldDB" id="A0A1E5ITM4"/>
<gene>
    <name evidence="2" type="ORF">BEL05_15760</name>
</gene>
<proteinExistence type="predicted"/>
<evidence type="ECO:0000313" key="3">
    <source>
        <dbReference type="Proteomes" id="UP000095230"/>
    </source>
</evidence>
<sequence>MLTTHQSIIIRKSHKWLTLFAAVQILLWLISGLYMVIMDIDFIRGKHLTHKATLTIPTDKTLISIEEVLRHFPGATRVNLYPSANEPRYQVVLADRVIFISAYNGQPVQQVTQAEAALMVNQVFNGSTNAMTAKLVTENAPSELNPRLLPVWQFSINDTVNTRLYISATSGMLVTQRHDYWRLFDIMWMLHIMDYEDREDIHNPLLSLMSLLALMTVLTGLALVFVAFANKPSERS</sequence>
<comment type="caution">
    <text evidence="2">The sequence shown here is derived from an EMBL/GenBank/DDBJ whole genome shotgun (WGS) entry which is preliminary data.</text>
</comment>
<dbReference type="Proteomes" id="UP000095230">
    <property type="component" value="Unassembled WGS sequence"/>
</dbReference>
<organism evidence="2 3">
    <name type="scientific">Shewanella colwelliana</name>
    <name type="common">Alteromonas colwelliana</name>
    <dbReference type="NCBI Taxonomy" id="23"/>
    <lineage>
        <taxon>Bacteria</taxon>
        <taxon>Pseudomonadati</taxon>
        <taxon>Pseudomonadota</taxon>
        <taxon>Gammaproteobacteria</taxon>
        <taxon>Alteromonadales</taxon>
        <taxon>Shewanellaceae</taxon>
        <taxon>Shewanella</taxon>
    </lineage>
</organism>
<evidence type="ECO:0008006" key="4">
    <source>
        <dbReference type="Google" id="ProtNLM"/>
    </source>
</evidence>
<feature type="transmembrane region" description="Helical" evidence="1">
    <location>
        <begin position="16"/>
        <end position="37"/>
    </location>
</feature>
<name>A0A1E5ITM4_SHECO</name>
<evidence type="ECO:0000256" key="1">
    <source>
        <dbReference type="SAM" id="Phobius"/>
    </source>
</evidence>
<reference evidence="2 3" key="1">
    <citation type="submission" date="2016-07" db="EMBL/GenBank/DDBJ databases">
        <title>Whole-genome of two Shewanella species isolated from a digestive organ of sea cucumber Apostichopus japonicus Selenka 1867.</title>
        <authorList>
            <person name="Hong H.-H."/>
            <person name="Choi H."/>
            <person name="Cheon S."/>
            <person name="Oh J.-S."/>
            <person name="Lee H.-G."/>
            <person name="Park C."/>
        </authorList>
    </citation>
    <scope>NUCLEOTIDE SEQUENCE [LARGE SCALE GENOMIC DNA]</scope>
    <source>
        <strain evidence="2 3">CSB03KR</strain>
    </source>
</reference>